<sequence>MHELPGVLQLHILQLLDHAALHAAEQVSTSFLALVRQHELWRHLVDTCVAYGNTYNLAHNWKTLACVAQCPSMANQHLLSGIQSFSSADRPSESPANTLTHSHCWMALQMATMDDANDAIRTGERLQHCCGCSVGDSCYWSSSVSTNPNANEFIEYTFQHPCVVSAVQIVPYRVFWHPQSPTYAPKRVHFAFYDEKSIRPQDVLKWRLEPFFATGEFVVENEMKLQEFSLGQKVAIGTKTIMRVTLMGRQQAQTFVLPQTFPNENEHPKYYCCLSYVNVCGVRWKDQKTANVALATSSAMTSNLRVAALTGLAVYFTACYKGLIGQSQRWE</sequence>
<dbReference type="Proteomes" id="UP000294530">
    <property type="component" value="Unassembled WGS sequence"/>
</dbReference>
<dbReference type="InterPro" id="IPR036047">
    <property type="entry name" value="F-box-like_dom_sf"/>
</dbReference>
<reference evidence="2 3" key="1">
    <citation type="journal article" date="2021" name="Genome Biol.">
        <title>AFLAP: assembly-free linkage analysis pipeline using k-mers from genome sequencing data.</title>
        <authorList>
            <person name="Fletcher K."/>
            <person name="Zhang L."/>
            <person name="Gil J."/>
            <person name="Han R."/>
            <person name="Cavanaugh K."/>
            <person name="Michelmore R."/>
        </authorList>
    </citation>
    <scope>NUCLEOTIDE SEQUENCE [LARGE SCALE GENOMIC DNA]</scope>
    <source>
        <strain evidence="2 3">SF5</strain>
    </source>
</reference>
<dbReference type="RefSeq" id="XP_067823908.1">
    <property type="nucleotide sequence ID" value="XM_067960076.1"/>
</dbReference>
<dbReference type="Gene3D" id="1.20.1280.50">
    <property type="match status" value="1"/>
</dbReference>
<name>A0A976P0A5_BRELC</name>
<evidence type="ECO:0000259" key="1">
    <source>
        <dbReference type="PROSITE" id="PS50181"/>
    </source>
</evidence>
<proteinExistence type="predicted"/>
<protein>
    <recommendedName>
        <fullName evidence="1">F-box domain-containing protein</fullName>
    </recommendedName>
</protein>
<dbReference type="PROSITE" id="PS50181">
    <property type="entry name" value="FBOX"/>
    <property type="match status" value="1"/>
</dbReference>
<accession>A0A976P0A5</accession>
<dbReference type="Pfam" id="PF12937">
    <property type="entry name" value="F-box-like"/>
    <property type="match status" value="1"/>
</dbReference>
<dbReference type="AlphaFoldDB" id="A0A976P0A5"/>
<gene>
    <name evidence="2" type="ORF">CCR75_001975</name>
</gene>
<evidence type="ECO:0000313" key="2">
    <source>
        <dbReference type="EMBL" id="TDH74410.1"/>
    </source>
</evidence>
<feature type="domain" description="F-box" evidence="1">
    <location>
        <begin position="1"/>
        <end position="44"/>
    </location>
</feature>
<dbReference type="GeneID" id="94345747"/>
<dbReference type="EMBL" id="SHOA02000003">
    <property type="protein sequence ID" value="TDH74410.1"/>
    <property type="molecule type" value="Genomic_DNA"/>
</dbReference>
<dbReference type="OrthoDB" id="63379at2759"/>
<dbReference type="SUPFAM" id="SSF81383">
    <property type="entry name" value="F-box domain"/>
    <property type="match status" value="1"/>
</dbReference>
<dbReference type="PANTHER" id="PTHR39741">
    <property type="entry name" value="F-BOX DOMAIN CONTAINING PROTEIN, EXPRESSED"/>
    <property type="match status" value="1"/>
</dbReference>
<dbReference type="InterPro" id="IPR055336">
    <property type="entry name" value="At4g00755-like"/>
</dbReference>
<dbReference type="KEGG" id="blac:94345747"/>
<keyword evidence="3" id="KW-1185">Reference proteome</keyword>
<organism evidence="2 3">
    <name type="scientific">Bremia lactucae</name>
    <name type="common">Lettuce downy mildew</name>
    <dbReference type="NCBI Taxonomy" id="4779"/>
    <lineage>
        <taxon>Eukaryota</taxon>
        <taxon>Sar</taxon>
        <taxon>Stramenopiles</taxon>
        <taxon>Oomycota</taxon>
        <taxon>Peronosporomycetes</taxon>
        <taxon>Peronosporales</taxon>
        <taxon>Peronosporaceae</taxon>
        <taxon>Bremia</taxon>
    </lineage>
</organism>
<dbReference type="InterPro" id="IPR001810">
    <property type="entry name" value="F-box_dom"/>
</dbReference>
<evidence type="ECO:0000313" key="3">
    <source>
        <dbReference type="Proteomes" id="UP000294530"/>
    </source>
</evidence>
<comment type="caution">
    <text evidence="2">The sequence shown here is derived from an EMBL/GenBank/DDBJ whole genome shotgun (WGS) entry which is preliminary data.</text>
</comment>
<dbReference type="PANTHER" id="PTHR39741:SF2">
    <property type="entry name" value="F-BOX DOMAIN-CONTAINING PROTEIN"/>
    <property type="match status" value="1"/>
</dbReference>